<proteinExistence type="predicted"/>
<dbReference type="Proteomes" id="UP000221469">
    <property type="component" value="Segment"/>
</dbReference>
<organism evidence="1 2">
    <name type="scientific">Mycobacterium phage Bricole</name>
    <dbReference type="NCBI Taxonomy" id="1718601"/>
    <lineage>
        <taxon>Viruses</taxon>
        <taxon>Duplodnaviria</taxon>
        <taxon>Heunggongvirae</taxon>
        <taxon>Uroviricota</taxon>
        <taxon>Caudoviricetes</taxon>
        <taxon>Vilmaviridae</taxon>
        <taxon>Mclasvirinae</taxon>
        <taxon>Bongovirus</taxon>
        <taxon>Bongovirus bongo</taxon>
    </lineage>
</organism>
<name>A0A0M5M0U7_9CAUD</name>
<accession>A0A0M5M0U7</accession>
<evidence type="ECO:0000313" key="1">
    <source>
        <dbReference type="EMBL" id="ALF00650.1"/>
    </source>
</evidence>
<sequence>MDATLADVKIMGELMAAVEAGHRIHMERDGCEFTGVLRAFTEGQGPGFALWNGGDFRDKWVHVSSTFEHWFKVSELVDGLKSGTIFIRRGR</sequence>
<reference evidence="1 2" key="1">
    <citation type="submission" date="2015-08" db="EMBL/GenBank/DDBJ databases">
        <authorList>
            <person name="Barekzi N."/>
            <person name="Doss J.H."/>
            <person name="Bluford J."/>
            <person name="Fizer S."/>
            <person name="Garofalo A.E."/>
            <person name="Gasalao M.B."/>
            <person name="Griffin J."/>
            <person name="Henderson C.M."/>
            <person name="Hyre A.N."/>
            <person name="Irons L.B."/>
            <person name="Jafree E."/>
            <person name="Kanda K."/>
            <person name="Matthews D."/>
            <person name="Mclaren B."/>
            <person name="Moriarty A."/>
            <person name="Northam N."/>
            <person name="Ryan M."/>
            <person name="Smith D.E."/>
            <person name="Vanselow D."/>
            <person name="Welch J."/>
            <person name="Gauthier D."/>
            <person name="Anders K.R."/>
            <person name="Bradley K.W."/>
            <person name="Asai D.J."/>
            <person name="Bowman C.A."/>
            <person name="Russell D.A."/>
            <person name="Pope W.H."/>
            <person name="Jacobs-Sera D."/>
            <person name="Hendrix R.W."/>
            <person name="Hatfull G.F."/>
        </authorList>
    </citation>
    <scope>NUCLEOTIDE SEQUENCE [LARGE SCALE GENOMIC DNA]</scope>
</reference>
<dbReference type="EMBL" id="KT591491">
    <property type="protein sequence ID" value="ALF00650.1"/>
    <property type="molecule type" value="Genomic_DNA"/>
</dbReference>
<gene>
    <name evidence="1" type="ORF">SEA_BRICOLE_144</name>
</gene>
<protein>
    <submittedName>
        <fullName evidence="1">Uncharacterized protein</fullName>
    </submittedName>
</protein>
<evidence type="ECO:0000313" key="2">
    <source>
        <dbReference type="Proteomes" id="UP000221469"/>
    </source>
</evidence>